<proteinExistence type="inferred from homology"/>
<dbReference type="Proteomes" id="UP000625527">
    <property type="component" value="Unassembled WGS sequence"/>
</dbReference>
<organism evidence="6 7">
    <name type="scientific">Myceligenerans pegani</name>
    <dbReference type="NCBI Taxonomy" id="2776917"/>
    <lineage>
        <taxon>Bacteria</taxon>
        <taxon>Bacillati</taxon>
        <taxon>Actinomycetota</taxon>
        <taxon>Actinomycetes</taxon>
        <taxon>Micrococcales</taxon>
        <taxon>Promicromonosporaceae</taxon>
        <taxon>Myceligenerans</taxon>
    </lineage>
</organism>
<dbReference type="RefSeq" id="WP_192862789.1">
    <property type="nucleotide sequence ID" value="NZ_JADAQT010000082.1"/>
</dbReference>
<evidence type="ECO:0000259" key="5">
    <source>
        <dbReference type="Pfam" id="PF00535"/>
    </source>
</evidence>
<comment type="similarity">
    <text evidence="2">Belongs to the glycosyltransferase 2 family.</text>
</comment>
<dbReference type="InterPro" id="IPR029044">
    <property type="entry name" value="Nucleotide-diphossugar_trans"/>
</dbReference>
<evidence type="ECO:0000256" key="2">
    <source>
        <dbReference type="ARBA" id="ARBA00006739"/>
    </source>
</evidence>
<evidence type="ECO:0000313" key="6">
    <source>
        <dbReference type="EMBL" id="MBE1876218.1"/>
    </source>
</evidence>
<dbReference type="EMBL" id="JADAQT010000082">
    <property type="protein sequence ID" value="MBE1876218.1"/>
    <property type="molecule type" value="Genomic_DNA"/>
</dbReference>
<comment type="pathway">
    <text evidence="1">Cell wall biogenesis; cell wall polysaccharide biosynthesis.</text>
</comment>
<name>A0ABR9MZD9_9MICO</name>
<dbReference type="Pfam" id="PF00535">
    <property type="entry name" value="Glycos_transf_2"/>
    <property type="match status" value="1"/>
</dbReference>
<dbReference type="PANTHER" id="PTHR43179:SF12">
    <property type="entry name" value="GALACTOFURANOSYLTRANSFERASE GLFT2"/>
    <property type="match status" value="1"/>
</dbReference>
<evidence type="ECO:0000313" key="7">
    <source>
        <dbReference type="Proteomes" id="UP000625527"/>
    </source>
</evidence>
<gene>
    <name evidence="6" type="ORF">IHE71_10915</name>
</gene>
<dbReference type="InterPro" id="IPR001173">
    <property type="entry name" value="Glyco_trans_2-like"/>
</dbReference>
<reference evidence="6 7" key="1">
    <citation type="submission" date="2020-10" db="EMBL/GenBank/DDBJ databases">
        <title>Myceligenerans pegani sp. nov., an endophytic actinomycete isolated from Peganum harmala L. in Xinjiang, China.</title>
        <authorList>
            <person name="Xin L."/>
        </authorList>
    </citation>
    <scope>NUCLEOTIDE SEQUENCE [LARGE SCALE GENOMIC DNA]</scope>
    <source>
        <strain evidence="6 7">TRM65318</strain>
    </source>
</reference>
<sequence length="264" mass="27996">MTPSYSVVVPTIGRPALGALLASLNVALGDGPRPHVVVVVDDRPFPRRGRNAPLLLGPAPVPGVRVLRTGGRGPAAARNAGRRSVRTEWVAFLDDDVVVPQGWAAALGRDLAAAGPEVAGVQGRIVVPLPEHRPPTDLERNTAGLERAAWPTADLACRRSALESVHGFDERFTRAYREDADLALRLRDAGWRLVRGSRHVRHPVRPAGALASVRAQAGNADDALLRALHGRRWRRRTGAGPGRMAWHAATVTAGLTALGGALAA</sequence>
<keyword evidence="4" id="KW-0808">Transferase</keyword>
<keyword evidence="3" id="KW-0328">Glycosyltransferase</keyword>
<evidence type="ECO:0000256" key="4">
    <source>
        <dbReference type="ARBA" id="ARBA00022679"/>
    </source>
</evidence>
<feature type="non-terminal residue" evidence="6">
    <location>
        <position position="264"/>
    </location>
</feature>
<evidence type="ECO:0000256" key="1">
    <source>
        <dbReference type="ARBA" id="ARBA00004776"/>
    </source>
</evidence>
<dbReference type="PANTHER" id="PTHR43179">
    <property type="entry name" value="RHAMNOSYLTRANSFERASE WBBL"/>
    <property type="match status" value="1"/>
</dbReference>
<dbReference type="SUPFAM" id="SSF53448">
    <property type="entry name" value="Nucleotide-diphospho-sugar transferases"/>
    <property type="match status" value="1"/>
</dbReference>
<keyword evidence="7" id="KW-1185">Reference proteome</keyword>
<dbReference type="Gene3D" id="3.90.550.10">
    <property type="entry name" value="Spore Coat Polysaccharide Biosynthesis Protein SpsA, Chain A"/>
    <property type="match status" value="1"/>
</dbReference>
<feature type="domain" description="Glycosyltransferase 2-like" evidence="5">
    <location>
        <begin position="6"/>
        <end position="124"/>
    </location>
</feature>
<comment type="caution">
    <text evidence="6">The sequence shown here is derived from an EMBL/GenBank/DDBJ whole genome shotgun (WGS) entry which is preliminary data.</text>
</comment>
<accession>A0ABR9MZD9</accession>
<protein>
    <submittedName>
        <fullName evidence="6">Glycosyltransferase</fullName>
    </submittedName>
</protein>
<evidence type="ECO:0000256" key="3">
    <source>
        <dbReference type="ARBA" id="ARBA00022676"/>
    </source>
</evidence>